<evidence type="ECO:0000313" key="3">
    <source>
        <dbReference type="Proteomes" id="UP000738431"/>
    </source>
</evidence>
<name>A0ABZ1C449_9BACT</name>
<dbReference type="Proteomes" id="UP000738431">
    <property type="component" value="Chromosome"/>
</dbReference>
<evidence type="ECO:0000256" key="1">
    <source>
        <dbReference type="SAM" id="Phobius"/>
    </source>
</evidence>
<keyword evidence="1" id="KW-0472">Membrane</keyword>
<sequence length="185" mass="20382">MSLTLATLITGLLLLALGVAFIVPSPVVVSSIKRFPRSRSLAFILFGLGAIWFLYRVWHLSEADFGQFRKQLFVFFALVAVGAFIWVPDFLAVRGVCVLVLLGATNLLEPSYMNWNYGELTDGGRIYLYKVAVFVAAGLAVYLGASPFRARDFLNWLYRKPGRAKLVGGLIAAYGLAVTTVAFTY</sequence>
<reference evidence="2 3" key="1">
    <citation type="submission" date="2023-12" db="EMBL/GenBank/DDBJ databases">
        <title>Description of an unclassified Opitutus bacterium of Verrucomicrobiota.</title>
        <authorList>
            <person name="Zhang D.-F."/>
        </authorList>
    </citation>
    <scope>NUCLEOTIDE SEQUENCE [LARGE SCALE GENOMIC DNA]</scope>
    <source>
        <strain evidence="2 3">WL0086</strain>
    </source>
</reference>
<dbReference type="EMBL" id="CP139781">
    <property type="protein sequence ID" value="WRQ86177.1"/>
    <property type="molecule type" value="Genomic_DNA"/>
</dbReference>
<dbReference type="RefSeq" id="WP_221031682.1">
    <property type="nucleotide sequence ID" value="NZ_CP139781.1"/>
</dbReference>
<accession>A0ABZ1C449</accession>
<protein>
    <submittedName>
        <fullName evidence="2">Uncharacterized protein</fullName>
    </submittedName>
</protein>
<keyword evidence="1" id="KW-1133">Transmembrane helix</keyword>
<evidence type="ECO:0000313" key="2">
    <source>
        <dbReference type="EMBL" id="WRQ86177.1"/>
    </source>
</evidence>
<feature type="transmembrane region" description="Helical" evidence="1">
    <location>
        <begin position="166"/>
        <end position="184"/>
    </location>
</feature>
<feature type="transmembrane region" description="Helical" evidence="1">
    <location>
        <begin position="124"/>
        <end position="145"/>
    </location>
</feature>
<keyword evidence="1" id="KW-0812">Transmembrane</keyword>
<keyword evidence="3" id="KW-1185">Reference proteome</keyword>
<organism evidence="2 3">
    <name type="scientific">Actomonas aquatica</name>
    <dbReference type="NCBI Taxonomy" id="2866162"/>
    <lineage>
        <taxon>Bacteria</taxon>
        <taxon>Pseudomonadati</taxon>
        <taxon>Verrucomicrobiota</taxon>
        <taxon>Opitutia</taxon>
        <taxon>Opitutales</taxon>
        <taxon>Opitutaceae</taxon>
        <taxon>Actomonas</taxon>
    </lineage>
</organism>
<feature type="transmembrane region" description="Helical" evidence="1">
    <location>
        <begin position="72"/>
        <end position="104"/>
    </location>
</feature>
<gene>
    <name evidence="2" type="ORF">K1X11_015285</name>
</gene>
<feature type="transmembrane region" description="Helical" evidence="1">
    <location>
        <begin position="40"/>
        <end position="60"/>
    </location>
</feature>
<proteinExistence type="predicted"/>